<evidence type="ECO:0008006" key="4">
    <source>
        <dbReference type="Google" id="ProtNLM"/>
    </source>
</evidence>
<feature type="signal peptide" evidence="1">
    <location>
        <begin position="1"/>
        <end position="30"/>
    </location>
</feature>
<organism evidence="2 3">
    <name type="scientific">Anopheles christyi</name>
    <dbReference type="NCBI Taxonomy" id="43041"/>
    <lineage>
        <taxon>Eukaryota</taxon>
        <taxon>Metazoa</taxon>
        <taxon>Ecdysozoa</taxon>
        <taxon>Arthropoda</taxon>
        <taxon>Hexapoda</taxon>
        <taxon>Insecta</taxon>
        <taxon>Pterygota</taxon>
        <taxon>Neoptera</taxon>
        <taxon>Endopterygota</taxon>
        <taxon>Diptera</taxon>
        <taxon>Nematocera</taxon>
        <taxon>Culicoidea</taxon>
        <taxon>Culicidae</taxon>
        <taxon>Anophelinae</taxon>
        <taxon>Anopheles</taxon>
    </lineage>
</organism>
<dbReference type="EnsemblMetazoa" id="ACHR014262-RA">
    <property type="protein sequence ID" value="ACHR014262-PA"/>
    <property type="gene ID" value="ACHR014262"/>
</dbReference>
<dbReference type="AlphaFoldDB" id="A0A182KII6"/>
<proteinExistence type="predicted"/>
<keyword evidence="3" id="KW-1185">Reference proteome</keyword>
<evidence type="ECO:0000313" key="2">
    <source>
        <dbReference type="EnsemblMetazoa" id="ACHR014262-PA"/>
    </source>
</evidence>
<reference evidence="3" key="1">
    <citation type="submission" date="2013-03" db="EMBL/GenBank/DDBJ databases">
        <title>The Genome Sequence of Anopheles christyi ACHKN1017.</title>
        <authorList>
            <consortium name="The Broad Institute Genomics Platform"/>
            <person name="Neafsey D.E."/>
            <person name="Besansky N."/>
            <person name="Walker B."/>
            <person name="Young S.K."/>
            <person name="Zeng Q."/>
            <person name="Gargeya S."/>
            <person name="Fitzgerald M."/>
            <person name="Haas B."/>
            <person name="Abouelleil A."/>
            <person name="Allen A.W."/>
            <person name="Alvarado L."/>
            <person name="Arachchi H.M."/>
            <person name="Berlin A.M."/>
            <person name="Chapman S.B."/>
            <person name="Gainer-Dewar J."/>
            <person name="Goldberg J."/>
            <person name="Griggs A."/>
            <person name="Gujja S."/>
            <person name="Hansen M."/>
            <person name="Howarth C."/>
            <person name="Imamovic A."/>
            <person name="Ireland A."/>
            <person name="Larimer J."/>
            <person name="McCowan C."/>
            <person name="Murphy C."/>
            <person name="Pearson M."/>
            <person name="Poon T.W."/>
            <person name="Priest M."/>
            <person name="Roberts A."/>
            <person name="Saif S."/>
            <person name="Shea T."/>
            <person name="Sisk P."/>
            <person name="Sykes S."/>
            <person name="Wortman J."/>
            <person name="Nusbaum C."/>
            <person name="Birren B."/>
        </authorList>
    </citation>
    <scope>NUCLEOTIDE SEQUENCE [LARGE SCALE GENOMIC DNA]</scope>
    <source>
        <strain evidence="3">ACHKN1017</strain>
    </source>
</reference>
<keyword evidence="1" id="KW-0732">Signal</keyword>
<sequence>MLPSVLHVICFSSSSWLVFSLSSILPSSLAFSSASWRARSNETTCSCKAAICFALSCAFSVHSSRPSSSFAPLTSMYIRFNRSHSFCASARRNFCFSTSNFSAEQMPASLPSVLHRSVSCLFSRSNSSTRSSASSFVCCRVKILSSNASCRMS</sequence>
<reference evidence="2" key="2">
    <citation type="submission" date="2020-05" db="UniProtKB">
        <authorList>
            <consortium name="EnsemblMetazoa"/>
        </authorList>
    </citation>
    <scope>IDENTIFICATION</scope>
    <source>
        <strain evidence="2">ACHKN1017</strain>
    </source>
</reference>
<accession>A0A182KII6</accession>
<name>A0A182KII6_9DIPT</name>
<dbReference type="VEuPathDB" id="VectorBase:ACHR014262"/>
<evidence type="ECO:0000313" key="3">
    <source>
        <dbReference type="Proteomes" id="UP000075881"/>
    </source>
</evidence>
<feature type="chain" id="PRO_5008125695" description="Secreted protein" evidence="1">
    <location>
        <begin position="31"/>
        <end position="153"/>
    </location>
</feature>
<protein>
    <recommendedName>
        <fullName evidence="4">Secreted protein</fullName>
    </recommendedName>
</protein>
<dbReference type="Proteomes" id="UP000075881">
    <property type="component" value="Unassembled WGS sequence"/>
</dbReference>
<evidence type="ECO:0000256" key="1">
    <source>
        <dbReference type="SAM" id="SignalP"/>
    </source>
</evidence>